<dbReference type="Proteomes" id="UP000252118">
    <property type="component" value="Unassembled WGS sequence"/>
</dbReference>
<evidence type="ECO:0000313" key="3">
    <source>
        <dbReference type="Proteomes" id="UP000252118"/>
    </source>
</evidence>
<dbReference type="EMBL" id="QNRJ01000028">
    <property type="protein sequence ID" value="RBP00032.1"/>
    <property type="molecule type" value="Genomic_DNA"/>
</dbReference>
<accession>A0A366ECE3</accession>
<reference evidence="2 3" key="1">
    <citation type="submission" date="2018-06" db="EMBL/GenBank/DDBJ databases">
        <title>Freshwater and sediment microbial communities from various areas in North America, analyzing microbe dynamics in response to fracking.</title>
        <authorList>
            <person name="Lamendella R."/>
        </authorList>
    </citation>
    <scope>NUCLEOTIDE SEQUENCE [LARGE SCALE GENOMIC DNA]</scope>
    <source>
        <strain evidence="2 3">97B</strain>
    </source>
</reference>
<dbReference type="Pfam" id="PF07929">
    <property type="entry name" value="PRiA4_ORF3"/>
    <property type="match status" value="1"/>
</dbReference>
<organism evidence="2 3">
    <name type="scientific">Rossellomorea aquimaris</name>
    <dbReference type="NCBI Taxonomy" id="189382"/>
    <lineage>
        <taxon>Bacteria</taxon>
        <taxon>Bacillati</taxon>
        <taxon>Bacillota</taxon>
        <taxon>Bacilli</taxon>
        <taxon>Bacillales</taxon>
        <taxon>Bacillaceae</taxon>
        <taxon>Rossellomorea</taxon>
    </lineage>
</organism>
<dbReference type="AlphaFoldDB" id="A0A366ECE3"/>
<dbReference type="PANTHER" id="PTHR41878">
    <property type="entry name" value="LEXA REPRESSOR-RELATED"/>
    <property type="match status" value="1"/>
</dbReference>
<gene>
    <name evidence="2" type="ORF">DET59_1284</name>
</gene>
<sequence length="172" mass="20177">MLIPNTLSFHQLHEVIQTVMGWTNTHLYSFHGSPGVFEYPDEEYEFRSDFARDSKISIIGKFLVSEKDAISYTYDFGDDWEHQILLEKITGNQNLVSPVCIKGKRNCPLEDSGGIHHYQHVLKVLSNTEKMDEDAQFFRERYADHDPEKFDLVETNEMLRELDFEYNTADLY</sequence>
<dbReference type="InterPro" id="IPR012912">
    <property type="entry name" value="Plasmid_pRiA4b_Orf3-like"/>
</dbReference>
<protein>
    <submittedName>
        <fullName evidence="2">PRiA4b ORF-3-like protein</fullName>
    </submittedName>
</protein>
<evidence type="ECO:0000259" key="1">
    <source>
        <dbReference type="Pfam" id="PF07929"/>
    </source>
</evidence>
<dbReference type="SUPFAM" id="SSF159941">
    <property type="entry name" value="MM3350-like"/>
    <property type="match status" value="1"/>
</dbReference>
<feature type="domain" description="Plasmid pRiA4b Orf3-like" evidence="1">
    <location>
        <begin position="2"/>
        <end position="152"/>
    </location>
</feature>
<dbReference type="RefSeq" id="WP_181778247.1">
    <property type="nucleotide sequence ID" value="NZ_QNRJ01000028.1"/>
</dbReference>
<proteinExistence type="predicted"/>
<dbReference type="Gene3D" id="3.10.290.30">
    <property type="entry name" value="MM3350-like"/>
    <property type="match status" value="1"/>
</dbReference>
<name>A0A366ECE3_9BACI</name>
<evidence type="ECO:0000313" key="2">
    <source>
        <dbReference type="EMBL" id="RBP00032.1"/>
    </source>
</evidence>
<dbReference type="InterPro" id="IPR024047">
    <property type="entry name" value="MM3350-like_sf"/>
</dbReference>
<comment type="caution">
    <text evidence="2">The sequence shown here is derived from an EMBL/GenBank/DDBJ whole genome shotgun (WGS) entry which is preliminary data.</text>
</comment>
<dbReference type="PANTHER" id="PTHR41878:SF1">
    <property type="entry name" value="TNPR PROTEIN"/>
    <property type="match status" value="1"/>
</dbReference>